<evidence type="ECO:0000313" key="4">
    <source>
        <dbReference type="EMBL" id="KXT11704.1"/>
    </source>
</evidence>
<feature type="compositionally biased region" description="Basic and acidic residues" evidence="2">
    <location>
        <begin position="511"/>
        <end position="536"/>
    </location>
</feature>
<feature type="region of interest" description="Disordered" evidence="2">
    <location>
        <begin position="178"/>
        <end position="200"/>
    </location>
</feature>
<feature type="compositionally biased region" description="Acidic residues" evidence="2">
    <location>
        <begin position="365"/>
        <end position="386"/>
    </location>
</feature>
<evidence type="ECO:0000256" key="1">
    <source>
        <dbReference type="SAM" id="Coils"/>
    </source>
</evidence>
<proteinExistence type="predicted"/>
<feature type="transmembrane region" description="Helical" evidence="3">
    <location>
        <begin position="130"/>
        <end position="149"/>
    </location>
</feature>
<keyword evidence="3" id="KW-0812">Transmembrane</keyword>
<feature type="compositionally biased region" description="Polar residues" evidence="2">
    <location>
        <begin position="597"/>
        <end position="616"/>
    </location>
</feature>
<feature type="compositionally biased region" description="Polar residues" evidence="2">
    <location>
        <begin position="657"/>
        <end position="675"/>
    </location>
</feature>
<feature type="compositionally biased region" description="Basic and acidic residues" evidence="2">
    <location>
        <begin position="428"/>
        <end position="440"/>
    </location>
</feature>
<feature type="region of interest" description="Disordered" evidence="2">
    <location>
        <begin position="360"/>
        <end position="675"/>
    </location>
</feature>
<dbReference type="EMBL" id="LFZO01000185">
    <property type="protein sequence ID" value="KXT11704.1"/>
    <property type="molecule type" value="Genomic_DNA"/>
</dbReference>
<comment type="caution">
    <text evidence="4">The sequence shown here is derived from an EMBL/GenBank/DDBJ whole genome shotgun (WGS) entry which is preliminary data.</text>
</comment>
<sequence length="675" mass="75318">METTISLGVLTGVSWGASKHHEKWIAANDKKERREQRHHQAEIQRHKLRADFEREKREIAERERSRTSKQLEVTRFDYHGSFAQQLACADSGGYITCIQPGASTLHPASNGSSSVLNAVGGALGLSPTTYIIALLLILLLAATGIFFFITDQLRQHCGAKDENVEQLNIDLTTMVHSQDDAKQQLPDSEQHQQASKARAEELEISLADAKNSPQSETILLEQAKSDRDMYKNNSEMRQQQVEESGAESWTLHGQLTSLQKERDEYKIASEQSTTNKQQLETSLAEVKDSLDHANQELDKLNTELRYVKRNHNSHEVLVRRVVAKCGEHIRGAHETHLSVKYGLLWRLRVRTKRSVPVAVPAADVLDGENENEGSDNDDKEEAEDSSTPDVNRGAERSAEGEKFWEQGKPDEGSKTNERENTEEEQKTDEERQVEHKKTPDQDNSTGEASKISQSGESNGDKGGNNGRKKKRGMRPALRKRLIEEGVLEPWRDPKWIDPATGLPSNGMPPKHLREQRAAEKAQNKWEGKPTKAKPADTKQNMLPATAPQPPLGAPTAPRAMTANGSQGPPNHGNDGPFPMRNHQNRHYTPPPPVDFTWANQSLAQSTQQEAELQNQAAPLEHDPEPPTYARPQQPPSQSQSGTFPSTHAGVNIPVLHQQRSSSPTHWQSTHLPSKQ</sequence>
<evidence type="ECO:0000313" key="5">
    <source>
        <dbReference type="Proteomes" id="UP000073492"/>
    </source>
</evidence>
<dbReference type="Proteomes" id="UP000073492">
    <property type="component" value="Unassembled WGS sequence"/>
</dbReference>
<dbReference type="AlphaFoldDB" id="A0A139IAE9"/>
<gene>
    <name evidence="4" type="ORF">AC579_6969</name>
</gene>
<feature type="compositionally biased region" description="Basic residues" evidence="2">
    <location>
        <begin position="466"/>
        <end position="479"/>
    </location>
</feature>
<feature type="coiled-coil region" evidence="1">
    <location>
        <begin position="276"/>
        <end position="310"/>
    </location>
</feature>
<feature type="coiled-coil region" evidence="1">
    <location>
        <begin position="38"/>
        <end position="65"/>
    </location>
</feature>
<feature type="compositionally biased region" description="Basic and acidic residues" evidence="2">
    <location>
        <begin position="392"/>
        <end position="419"/>
    </location>
</feature>
<reference evidence="4 5" key="1">
    <citation type="submission" date="2015-07" db="EMBL/GenBank/DDBJ databases">
        <title>Comparative genomics of the Sigatoka disease complex on banana suggests a link between parallel evolutionary changes in Pseudocercospora fijiensis and Pseudocercospora eumusae and increased virulence on the banana host.</title>
        <authorList>
            <person name="Chang T.-C."/>
            <person name="Salvucci A."/>
            <person name="Crous P.W."/>
            <person name="Stergiopoulos I."/>
        </authorList>
    </citation>
    <scope>NUCLEOTIDE SEQUENCE [LARGE SCALE GENOMIC DNA]</scope>
    <source>
        <strain evidence="4 5">CBS 116634</strain>
    </source>
</reference>
<keyword evidence="3" id="KW-0472">Membrane</keyword>
<name>A0A139IAE9_9PEZI</name>
<protein>
    <submittedName>
        <fullName evidence="4">Uncharacterized protein</fullName>
    </submittedName>
</protein>
<feature type="compositionally biased region" description="Pro residues" evidence="2">
    <location>
        <begin position="625"/>
        <end position="634"/>
    </location>
</feature>
<evidence type="ECO:0000256" key="3">
    <source>
        <dbReference type="SAM" id="Phobius"/>
    </source>
</evidence>
<keyword evidence="1" id="KW-0175">Coiled coil</keyword>
<feature type="compositionally biased region" description="Polar residues" evidence="2">
    <location>
        <begin position="185"/>
        <end position="195"/>
    </location>
</feature>
<evidence type="ECO:0000256" key="2">
    <source>
        <dbReference type="SAM" id="MobiDB-lite"/>
    </source>
</evidence>
<keyword evidence="3" id="KW-1133">Transmembrane helix</keyword>
<keyword evidence="5" id="KW-1185">Reference proteome</keyword>
<accession>A0A139IAE9</accession>
<organism evidence="4 5">
    <name type="scientific">Pseudocercospora musae</name>
    <dbReference type="NCBI Taxonomy" id="113226"/>
    <lineage>
        <taxon>Eukaryota</taxon>
        <taxon>Fungi</taxon>
        <taxon>Dikarya</taxon>
        <taxon>Ascomycota</taxon>
        <taxon>Pezizomycotina</taxon>
        <taxon>Dothideomycetes</taxon>
        <taxon>Dothideomycetidae</taxon>
        <taxon>Mycosphaerellales</taxon>
        <taxon>Mycosphaerellaceae</taxon>
        <taxon>Pseudocercospora</taxon>
    </lineage>
</organism>
<dbReference type="OrthoDB" id="10478937at2759"/>
<feature type="compositionally biased region" description="Polar residues" evidence="2">
    <location>
        <begin position="441"/>
        <end position="457"/>
    </location>
</feature>